<evidence type="ECO:0000313" key="2">
    <source>
        <dbReference type="Proteomes" id="UP000005408"/>
    </source>
</evidence>
<dbReference type="Proteomes" id="UP000005408">
    <property type="component" value="Unassembled WGS sequence"/>
</dbReference>
<name>A0A8W8LZW0_MAGGI</name>
<organism evidence="1 2">
    <name type="scientific">Magallana gigas</name>
    <name type="common">Pacific oyster</name>
    <name type="synonym">Crassostrea gigas</name>
    <dbReference type="NCBI Taxonomy" id="29159"/>
    <lineage>
        <taxon>Eukaryota</taxon>
        <taxon>Metazoa</taxon>
        <taxon>Spiralia</taxon>
        <taxon>Lophotrochozoa</taxon>
        <taxon>Mollusca</taxon>
        <taxon>Bivalvia</taxon>
        <taxon>Autobranchia</taxon>
        <taxon>Pteriomorphia</taxon>
        <taxon>Ostreida</taxon>
        <taxon>Ostreoidea</taxon>
        <taxon>Ostreidae</taxon>
        <taxon>Magallana</taxon>
    </lineage>
</organism>
<protein>
    <submittedName>
        <fullName evidence="1">Uncharacterized protein</fullName>
    </submittedName>
</protein>
<accession>A0A8W8LZW0</accession>
<sequence>MDNNFASSMESSNQEINTDNFIVPEMEEIWRRASDSNEIEALFQMLKSELLTNEGDSQSVDNNYANNDQLAYLNSSENNDLLEEIFAETQPNECTIQNDAADERQAILMDFDCSVFECKSEVDDNRNFVWSQDSEVQAMAHV</sequence>
<keyword evidence="2" id="KW-1185">Reference proteome</keyword>
<dbReference type="EnsemblMetazoa" id="G30369.1">
    <property type="protein sequence ID" value="G30369.1:cds"/>
    <property type="gene ID" value="G30369"/>
</dbReference>
<evidence type="ECO:0000313" key="1">
    <source>
        <dbReference type="EnsemblMetazoa" id="G30369.1:cds"/>
    </source>
</evidence>
<dbReference type="AlphaFoldDB" id="A0A8W8LZW0"/>
<reference evidence="1" key="1">
    <citation type="submission" date="2022-08" db="UniProtKB">
        <authorList>
            <consortium name="EnsemblMetazoa"/>
        </authorList>
    </citation>
    <scope>IDENTIFICATION</scope>
    <source>
        <strain evidence="1">05x7-T-G4-1.051#20</strain>
    </source>
</reference>
<proteinExistence type="predicted"/>